<name>A0A6F8Y5M2_9ACTN</name>
<evidence type="ECO:0000313" key="2">
    <source>
        <dbReference type="Proteomes" id="UP000502508"/>
    </source>
</evidence>
<reference evidence="1 2" key="2">
    <citation type="submission" date="2020-03" db="EMBL/GenBank/DDBJ databases">
        <authorList>
            <person name="Ichikawa N."/>
            <person name="Kimura A."/>
            <person name="Kitahashi Y."/>
            <person name="Uohara A."/>
        </authorList>
    </citation>
    <scope>NUCLEOTIDE SEQUENCE [LARGE SCALE GENOMIC DNA]</scope>
    <source>
        <strain evidence="1 2">NBRC 107702</strain>
    </source>
</reference>
<dbReference type="KEGG" id="pfla:Pflav_077330"/>
<keyword evidence="2" id="KW-1185">Reference proteome</keyword>
<organism evidence="1 2">
    <name type="scientific">Phytohabitans flavus</name>
    <dbReference type="NCBI Taxonomy" id="1076124"/>
    <lineage>
        <taxon>Bacteria</taxon>
        <taxon>Bacillati</taxon>
        <taxon>Actinomycetota</taxon>
        <taxon>Actinomycetes</taxon>
        <taxon>Micromonosporales</taxon>
        <taxon>Micromonosporaceae</taxon>
    </lineage>
</organism>
<evidence type="ECO:0000313" key="1">
    <source>
        <dbReference type="EMBL" id="BCB81323.1"/>
    </source>
</evidence>
<reference evidence="1 2" key="1">
    <citation type="submission" date="2020-03" db="EMBL/GenBank/DDBJ databases">
        <title>Whole genome shotgun sequence of Phytohabitans flavus NBRC 107702.</title>
        <authorList>
            <person name="Komaki H."/>
            <person name="Tamura T."/>
        </authorList>
    </citation>
    <scope>NUCLEOTIDE SEQUENCE [LARGE SCALE GENOMIC DNA]</scope>
    <source>
        <strain evidence="1 2">NBRC 107702</strain>
    </source>
</reference>
<accession>A0A6F8Y5M2</accession>
<proteinExistence type="predicted"/>
<dbReference type="EMBL" id="AP022870">
    <property type="protein sequence ID" value="BCB81323.1"/>
    <property type="molecule type" value="Genomic_DNA"/>
</dbReference>
<sequence length="146" mass="16347">MQLGRHVYKMGAERMALKGGVRFSVRFEDVFPHGCVLVPDSIAEAQDFDERTRARTPSIDKLTGQRVWQCRVMDMDEELRGRSREVSVKILADVQPVPPVGPFQAVEFEGMTVTPYVSNTGRLSYSYRATGLRAPVTAAESRRKAA</sequence>
<dbReference type="Proteomes" id="UP000502508">
    <property type="component" value="Chromosome"/>
</dbReference>
<protein>
    <submittedName>
        <fullName evidence="1">Uncharacterized protein</fullName>
    </submittedName>
</protein>
<dbReference type="AlphaFoldDB" id="A0A6F8Y5M2"/>
<gene>
    <name evidence="1" type="ORF">Pflav_077330</name>
</gene>